<dbReference type="GO" id="GO:0005886">
    <property type="term" value="C:plasma membrane"/>
    <property type="evidence" value="ECO:0007669"/>
    <property type="project" value="TreeGrafter"/>
</dbReference>
<evidence type="ECO:0000313" key="8">
    <source>
        <dbReference type="EMBL" id="KIW36268.1"/>
    </source>
</evidence>
<dbReference type="GO" id="GO:0006820">
    <property type="term" value="P:monoatomic anion transport"/>
    <property type="evidence" value="ECO:0007669"/>
    <property type="project" value="InterPro"/>
</dbReference>
<keyword evidence="2 6" id="KW-0812">Transmembrane</keyword>
<dbReference type="InterPro" id="IPR011531">
    <property type="entry name" value="HCO3_transpt-like_TM_dom"/>
</dbReference>
<reference evidence="8 9" key="1">
    <citation type="submission" date="2015-01" db="EMBL/GenBank/DDBJ databases">
        <title>The Genome Sequence of Exophiala oligosperma CBS72588.</title>
        <authorList>
            <consortium name="The Broad Institute Genomics Platform"/>
            <person name="Cuomo C."/>
            <person name="de Hoog S."/>
            <person name="Gorbushina A."/>
            <person name="Stielow B."/>
            <person name="Teixiera M."/>
            <person name="Abouelleil A."/>
            <person name="Chapman S.B."/>
            <person name="Priest M."/>
            <person name="Young S.K."/>
            <person name="Wortman J."/>
            <person name="Nusbaum C."/>
            <person name="Birren B."/>
        </authorList>
    </citation>
    <scope>NUCLEOTIDE SEQUENCE [LARGE SCALE GENOMIC DNA]</scope>
    <source>
        <strain evidence="8 9">CBS 72588</strain>
    </source>
</reference>
<dbReference type="GeneID" id="27363527"/>
<evidence type="ECO:0000256" key="1">
    <source>
        <dbReference type="ARBA" id="ARBA00004141"/>
    </source>
</evidence>
<evidence type="ECO:0000256" key="3">
    <source>
        <dbReference type="ARBA" id="ARBA00022989"/>
    </source>
</evidence>
<feature type="transmembrane region" description="Helical" evidence="6">
    <location>
        <begin position="204"/>
        <end position="224"/>
    </location>
</feature>
<feature type="transmembrane region" description="Helical" evidence="6">
    <location>
        <begin position="334"/>
        <end position="356"/>
    </location>
</feature>
<evidence type="ECO:0000313" key="9">
    <source>
        <dbReference type="Proteomes" id="UP000053342"/>
    </source>
</evidence>
<feature type="transmembrane region" description="Helical" evidence="6">
    <location>
        <begin position="55"/>
        <end position="77"/>
    </location>
</feature>
<dbReference type="STRING" id="215243.A0A0D2CYZ9"/>
<name>A0A0D2CYZ9_9EURO</name>
<proteinExistence type="predicted"/>
<feature type="transmembrane region" description="Helical" evidence="6">
    <location>
        <begin position="174"/>
        <end position="192"/>
    </location>
</feature>
<protein>
    <recommendedName>
        <fullName evidence="7">Bicarbonate transporter-like transmembrane domain-containing protein</fullName>
    </recommendedName>
</protein>
<comment type="subcellular location">
    <subcellularLocation>
        <location evidence="1">Membrane</location>
        <topology evidence="1">Multi-pass membrane protein</topology>
    </subcellularLocation>
</comment>
<sequence>MDGAPSHEKARSGQVAYHWRDDQGVLARISKPFRGMYHDVCRRRPYYRSDFQDGWAYRVFAGTIRIYFVNLLPALAFQLDMSYNTDGFFGINEALFASALAAIVFSLFSAQPLTVVGVTGLISLFNYTIYDIIELHDVTLYPRFLVWVGIWAAVFHWATAIFNLCDYMRTITDFSSQTFGFYVGTIYVIKGCEELSIGFQNGQISNGFASALVSILYFLTIYMLEQIGQTTYTRGSLRTLLSDYAYPISTIWWTGFTHFPGNLSYAHFEYLPKSRAFFPTVDRAWVVDFWTLPAKWIFVAVPFGFLMTLLFYYDHNVSSLTAQARIFPLKKPAGFHWDFFLLGCTCFIGGLLNIPLPNGLVPQAPVHTDSLTYYKDEPLIIETKDQDEPIIIRKETEAERVAEQRVSHFLMGLALVGTMTGPLLTVISLMPRAIISGVFFTVGFGSILTSPVLTHKVAYLLRDPKFQSPSDPLNTIPRRQIWHYLFWQFLGYASTVAISQTIAAVGFPVLIIALIPIRWKLLPRLFTKHELEVMDCLTATGDVVLASLGGRPEMPEARRERTKKQLQRDVEAGAAGLAGGMLREDDVDLRMRSRERSTGMGIDGGAITRRRSSIGSGRARHTLGSPSRSAETGIGENGGTVTRRSSVRSTRE</sequence>
<feature type="transmembrane region" description="Helical" evidence="6">
    <location>
        <begin position="89"/>
        <end position="108"/>
    </location>
</feature>
<dbReference type="GO" id="GO:0005452">
    <property type="term" value="F:solute:inorganic anion antiporter activity"/>
    <property type="evidence" value="ECO:0007669"/>
    <property type="project" value="InterPro"/>
</dbReference>
<feature type="transmembrane region" description="Helical" evidence="6">
    <location>
        <begin position="434"/>
        <end position="453"/>
    </location>
</feature>
<evidence type="ECO:0000256" key="5">
    <source>
        <dbReference type="SAM" id="MobiDB-lite"/>
    </source>
</evidence>
<keyword evidence="3 6" id="KW-1133">Transmembrane helix</keyword>
<dbReference type="InterPro" id="IPR003020">
    <property type="entry name" value="HCO3_transpt_euk"/>
</dbReference>
<feature type="transmembrane region" description="Helical" evidence="6">
    <location>
        <begin position="489"/>
        <end position="515"/>
    </location>
</feature>
<dbReference type="VEuPathDB" id="FungiDB:PV06_11453"/>
<organism evidence="8 9">
    <name type="scientific">Exophiala oligosperma</name>
    <dbReference type="NCBI Taxonomy" id="215243"/>
    <lineage>
        <taxon>Eukaryota</taxon>
        <taxon>Fungi</taxon>
        <taxon>Dikarya</taxon>
        <taxon>Ascomycota</taxon>
        <taxon>Pezizomycotina</taxon>
        <taxon>Eurotiomycetes</taxon>
        <taxon>Chaetothyriomycetidae</taxon>
        <taxon>Chaetothyriales</taxon>
        <taxon>Herpotrichiellaceae</taxon>
        <taxon>Exophiala</taxon>
    </lineage>
</organism>
<keyword evidence="4 6" id="KW-0472">Membrane</keyword>
<dbReference type="AlphaFoldDB" id="A0A0D2CYZ9"/>
<dbReference type="GO" id="GO:0046713">
    <property type="term" value="P:borate transport"/>
    <property type="evidence" value="ECO:0007669"/>
    <property type="project" value="TreeGrafter"/>
</dbReference>
<feature type="transmembrane region" description="Helical" evidence="6">
    <location>
        <begin position="114"/>
        <end position="132"/>
    </location>
</feature>
<feature type="domain" description="Bicarbonate transporter-like transmembrane" evidence="7">
    <location>
        <begin position="32"/>
        <end position="201"/>
    </location>
</feature>
<dbReference type="Pfam" id="PF00955">
    <property type="entry name" value="HCO3_cotransp"/>
    <property type="match status" value="2"/>
</dbReference>
<evidence type="ECO:0000256" key="6">
    <source>
        <dbReference type="SAM" id="Phobius"/>
    </source>
</evidence>
<evidence type="ECO:0000259" key="7">
    <source>
        <dbReference type="Pfam" id="PF00955"/>
    </source>
</evidence>
<dbReference type="HOGENOM" id="CLU_002289_7_2_1"/>
<dbReference type="EMBL" id="KN847364">
    <property type="protein sequence ID" value="KIW36268.1"/>
    <property type="molecule type" value="Genomic_DNA"/>
</dbReference>
<feature type="domain" description="Bicarbonate transporter-like transmembrane" evidence="7">
    <location>
        <begin position="208"/>
        <end position="536"/>
    </location>
</feature>
<evidence type="ECO:0000256" key="2">
    <source>
        <dbReference type="ARBA" id="ARBA00022692"/>
    </source>
</evidence>
<dbReference type="GO" id="GO:0050801">
    <property type="term" value="P:monoatomic ion homeostasis"/>
    <property type="evidence" value="ECO:0007669"/>
    <property type="project" value="TreeGrafter"/>
</dbReference>
<dbReference type="RefSeq" id="XP_016256484.1">
    <property type="nucleotide sequence ID" value="XM_016413136.1"/>
</dbReference>
<accession>A0A0D2CYZ9</accession>
<feature type="transmembrane region" description="Helical" evidence="6">
    <location>
        <begin position="409"/>
        <end position="427"/>
    </location>
</feature>
<feature type="transmembrane region" description="Helical" evidence="6">
    <location>
        <begin position="296"/>
        <end position="313"/>
    </location>
</feature>
<evidence type="ECO:0000256" key="4">
    <source>
        <dbReference type="ARBA" id="ARBA00023136"/>
    </source>
</evidence>
<dbReference type="PANTHER" id="PTHR11453:SF38">
    <property type="entry name" value="ANION TRANSPORTER (EUROFUNG)"/>
    <property type="match status" value="1"/>
</dbReference>
<dbReference type="Gene3D" id="1.10.287.570">
    <property type="entry name" value="Helical hairpin bin"/>
    <property type="match status" value="1"/>
</dbReference>
<keyword evidence="9" id="KW-1185">Reference proteome</keyword>
<dbReference type="OrthoDB" id="1735926at2759"/>
<dbReference type="Proteomes" id="UP000053342">
    <property type="component" value="Unassembled WGS sequence"/>
</dbReference>
<feature type="compositionally biased region" description="Low complexity" evidence="5">
    <location>
        <begin position="640"/>
        <end position="652"/>
    </location>
</feature>
<feature type="transmembrane region" description="Helical" evidence="6">
    <location>
        <begin position="144"/>
        <end position="162"/>
    </location>
</feature>
<feature type="region of interest" description="Disordered" evidence="5">
    <location>
        <begin position="596"/>
        <end position="652"/>
    </location>
</feature>
<dbReference type="PANTHER" id="PTHR11453">
    <property type="entry name" value="ANION EXCHANGE PROTEIN"/>
    <property type="match status" value="1"/>
</dbReference>
<gene>
    <name evidence="8" type="ORF">PV06_11453</name>
</gene>